<comment type="function">
    <text evidence="1">Hydrolyzes indole-3-acetamide (IAM) into indole-3-acetic acid (IAA).</text>
</comment>
<dbReference type="Proteomes" id="UP000252631">
    <property type="component" value="Unassembled WGS sequence"/>
</dbReference>
<protein>
    <recommendedName>
        <fullName evidence="3">Indoleacetamide hydrolase</fullName>
    </recommendedName>
</protein>
<comment type="similarity">
    <text evidence="2">Belongs to the amidase family.</text>
</comment>
<dbReference type="PANTHER" id="PTHR11895">
    <property type="entry name" value="TRANSAMIDASE"/>
    <property type="match status" value="1"/>
</dbReference>
<dbReference type="PANTHER" id="PTHR11895:SF7">
    <property type="entry name" value="GLUTAMYL-TRNA(GLN) AMIDOTRANSFERASE SUBUNIT A, MITOCHONDRIAL"/>
    <property type="match status" value="1"/>
</dbReference>
<evidence type="ECO:0000256" key="3">
    <source>
        <dbReference type="ARBA" id="ARBA00021874"/>
    </source>
</evidence>
<dbReference type="Proteomes" id="UP000256343">
    <property type="component" value="Unassembled WGS sequence"/>
</dbReference>
<dbReference type="Gene3D" id="3.90.1300.10">
    <property type="entry name" value="Amidase signature (AS) domain"/>
    <property type="match status" value="1"/>
</dbReference>
<dbReference type="InterPro" id="IPR036928">
    <property type="entry name" value="AS_sf"/>
</dbReference>
<evidence type="ECO:0000259" key="4">
    <source>
        <dbReference type="Pfam" id="PF01425"/>
    </source>
</evidence>
<dbReference type="SUPFAM" id="SSF75304">
    <property type="entry name" value="Amidase signature (AS) enzymes"/>
    <property type="match status" value="1"/>
</dbReference>
<dbReference type="PROSITE" id="PS00571">
    <property type="entry name" value="AMIDASES"/>
    <property type="match status" value="1"/>
</dbReference>
<dbReference type="RefSeq" id="WP_114359264.1">
    <property type="nucleotide sequence ID" value="NZ_QRDT01000016.1"/>
</dbReference>
<reference evidence="6 7" key="1">
    <citation type="submission" date="2017-08" db="EMBL/GenBank/DDBJ databases">
        <authorList>
            <person name="de Groot N.N."/>
        </authorList>
    </citation>
    <scope>NUCLEOTIDE SEQUENCE [LARGE SCALE GENOMIC DNA]</scope>
    <source>
        <strain evidence="6 7">JA575</strain>
    </source>
</reference>
<evidence type="ECO:0000313" key="6">
    <source>
        <dbReference type="EMBL" id="SSW92071.1"/>
    </source>
</evidence>
<dbReference type="EMBL" id="QRDT01000016">
    <property type="protein sequence ID" value="RED30538.1"/>
    <property type="molecule type" value="Genomic_DNA"/>
</dbReference>
<dbReference type="OrthoDB" id="9814821at2"/>
<organism evidence="6 7">
    <name type="scientific">Rhodopseudomonas pentothenatexigens</name>
    <dbReference type="NCBI Taxonomy" id="999699"/>
    <lineage>
        <taxon>Bacteria</taxon>
        <taxon>Pseudomonadati</taxon>
        <taxon>Pseudomonadota</taxon>
        <taxon>Alphaproteobacteria</taxon>
        <taxon>Hyphomicrobiales</taxon>
        <taxon>Nitrobacteraceae</taxon>
        <taxon>Rhodopseudomonas</taxon>
    </lineage>
</organism>
<proteinExistence type="inferred from homology"/>
<dbReference type="AlphaFoldDB" id="A0A336K1G6"/>
<feature type="domain" description="Amidase" evidence="4">
    <location>
        <begin position="25"/>
        <end position="445"/>
    </location>
</feature>
<dbReference type="InterPro" id="IPR020556">
    <property type="entry name" value="Amidase_CS"/>
</dbReference>
<dbReference type="InterPro" id="IPR023631">
    <property type="entry name" value="Amidase_dom"/>
</dbReference>
<dbReference type="EMBL" id="UFQQ01000016">
    <property type="protein sequence ID" value="SSW92071.1"/>
    <property type="molecule type" value="Genomic_DNA"/>
</dbReference>
<evidence type="ECO:0000256" key="2">
    <source>
        <dbReference type="ARBA" id="ARBA00009199"/>
    </source>
</evidence>
<reference evidence="5 8" key="2">
    <citation type="submission" date="2018-07" db="EMBL/GenBank/DDBJ databases">
        <title>Genomic Encyclopedia of Archaeal and Bacterial Type Strains, Phase II (KMG-II): from individual species to whole genera.</title>
        <authorList>
            <person name="Goeker M."/>
        </authorList>
    </citation>
    <scope>NUCLEOTIDE SEQUENCE [LARGE SCALE GENOMIC DNA]</scope>
    <source>
        <strain evidence="5 8">JA575</strain>
    </source>
</reference>
<evidence type="ECO:0000313" key="7">
    <source>
        <dbReference type="Proteomes" id="UP000252631"/>
    </source>
</evidence>
<dbReference type="GO" id="GO:0003824">
    <property type="term" value="F:catalytic activity"/>
    <property type="evidence" value="ECO:0007669"/>
    <property type="project" value="InterPro"/>
</dbReference>
<gene>
    <name evidence="5" type="ORF">BJ125_11646</name>
    <name evidence="6" type="ORF">SAMN05892882_11646</name>
</gene>
<name>A0A336K1G6_9BRAD</name>
<evidence type="ECO:0000313" key="5">
    <source>
        <dbReference type="EMBL" id="RED30538.1"/>
    </source>
</evidence>
<dbReference type="Pfam" id="PF01425">
    <property type="entry name" value="Amidase"/>
    <property type="match status" value="1"/>
</dbReference>
<keyword evidence="8" id="KW-1185">Reference proteome</keyword>
<dbReference type="InterPro" id="IPR000120">
    <property type="entry name" value="Amidase"/>
</dbReference>
<accession>A0A336K1G6</accession>
<evidence type="ECO:0000256" key="1">
    <source>
        <dbReference type="ARBA" id="ARBA00003871"/>
    </source>
</evidence>
<evidence type="ECO:0000313" key="8">
    <source>
        <dbReference type="Proteomes" id="UP000256343"/>
    </source>
</evidence>
<dbReference type="NCBIfam" id="NF005687">
    <property type="entry name" value="PRK07487.1"/>
    <property type="match status" value="1"/>
</dbReference>
<sequence length="465" mass="49188">MQDIWRLSATELADLVRSRRASAREVAEAALHRLSTVNPAINAVVDHSTEDALAQADAVDAALDKGESLGVLAGVPVTVKVNVDQQGFATTNGVTLQRDWIAKTNSPVVDNLRKAGAVIIGRTNTPAFSYRWFTSNKLHGETLNPRDSSITPGGSSGGAAAAVAAGIGAIAHGTDIAGSVRYPAYACGVHGLRPTIGRVAAYNASSPERPICPQISAVSGPLARTIADVRLGLQALAQPDSRDPWWVPAPLDGPPRDKRAALCIAPDGLAVVPEVRDALKDAAKRLEAAGWIVEEIENTPPLREAAELQAQFWLGDGYQAMLEAAEREGDEGALACLRGNRDKAIADLASYSKLLTRRATLTRDWQTFFDGYAVLLMPVCGELPFPQRLDLKDEASFKRVWAAQMPQVGLPFVGLPGLTVSTGMVGRVPVGVQLVAGRYREDLCLLAGEAIEAGGVPPSPIDPVA</sequence>